<evidence type="ECO:0000259" key="5">
    <source>
        <dbReference type="Pfam" id="PF04869"/>
    </source>
</evidence>
<comment type="subcellular location">
    <subcellularLocation>
        <location evidence="1">Golgi apparatus</location>
    </subcellularLocation>
</comment>
<keyword evidence="3" id="KW-0175">Coiled coil</keyword>
<dbReference type="InterPro" id="IPR024095">
    <property type="entry name" value="Vesicle_P115"/>
</dbReference>
<dbReference type="OrthoDB" id="198977at2759"/>
<dbReference type="InterPro" id="IPR016024">
    <property type="entry name" value="ARM-type_fold"/>
</dbReference>
<evidence type="ECO:0000256" key="2">
    <source>
        <dbReference type="ARBA" id="ARBA00023034"/>
    </source>
</evidence>
<sequence>MFSTISTAPAKQSVSETISTLSSRLSSATLLEDRRAAILGLRSFAKDYPASVSSGALRSLIGSLNKDGEDVDTVKVVLETLLMLFNPNEDSPEASDEVALWMADEFTQRAENITLLLDFLENNDFYGRLYSLQLLAAISNARAERTKECIFTAPSGIPRLVAALDDQREAVRNEAVTLLIYLTHNSIDIQKLVAFENAFDRIFNIVAADGSLAEGGRSVEDCFILLVNLLRRNKTNQSLFRESGCIGKLAELLAQLLQVQSQEPEIAEWALAQRNRNLYAFLAVVRLFLTGSKGTAQNQAAFWKQGLAFSVLQLAFSHEAHATIKGEALVTVGDLIRNNASMQESFAQLMVTAPLQEIHENGDKTNGHAKVYVIDGLLDLTLSVQDLGAFDVRFAACECLKAYFSNHAEVKAHFLSRAIEGHQSGSDEVTNVLTVLMNPAAVLSPSDPYRLWFAAVIAFHLLYDNPIAKSKASALTEGDAENGEEVVTSIQTVAAHLVAGLRRDDDPRILVGYLMLLLGWLYEDIDAVNDFLSEGSNIQSLIQAILQPVVSGGDLVQGLCTMLLGVAYEFSTRDSPIPRASLQTILLSRLDRDTYHDRLNELRSHPLVRDFEVIPQKADDSGTLPEVFLDSIFVNFLKDNCSRITRCIDREPGLEISVINNGVQKGISRELVDSLRAQLSDKDKALEDSQLAVTSLENQLGQEKTEHRRAADLVAVELNKAKEEMTAMTKAHEADLRKLQTQHTAKDAAVEKQMEQLRSQISAKEADLQRQLAARNSAFEKQTEQLKNQHAAKEAELQKKLAAQQAEVEKKLQAQQTDIEKKHKAQQAESEKKLTTQISEKDKELSKLREQLKSKDTELDEKVAQVKKTAETEAERLQRRTEAEVADLKATISRLEVDLMKANKTKSQELQALKDEHTKALANPNKKVKEAEAEAKKLNKKIKDLETKMKDLEGELEEAHKVSDTAGTKAKKAESEKSEAIKAKDSTQSELDDLLMVFGDLEEKVAKYKARLRELGETVSDGEDDDDDDDEDGSDDSDVD</sequence>
<feature type="compositionally biased region" description="Basic and acidic residues" evidence="4">
    <location>
        <begin position="971"/>
        <end position="987"/>
    </location>
</feature>
<proteinExistence type="predicted"/>
<feature type="domain" description="Vesicle tethering protein Uso1/P115-like head" evidence="5">
    <location>
        <begin position="339"/>
        <end position="648"/>
    </location>
</feature>
<dbReference type="Gene3D" id="1.25.10.10">
    <property type="entry name" value="Leucine-rich Repeat Variant"/>
    <property type="match status" value="1"/>
</dbReference>
<feature type="region of interest" description="Disordered" evidence="4">
    <location>
        <begin position="955"/>
        <end position="989"/>
    </location>
</feature>
<evidence type="ECO:0000313" key="6">
    <source>
        <dbReference type="EMBL" id="KAG9257665.1"/>
    </source>
</evidence>
<name>A0A9P7ZSX2_9HYPO</name>
<dbReference type="GO" id="GO:0048211">
    <property type="term" value="P:Golgi vesicle docking"/>
    <property type="evidence" value="ECO:0007669"/>
    <property type="project" value="TreeGrafter"/>
</dbReference>
<keyword evidence="7" id="KW-1185">Reference proteome</keyword>
<feature type="compositionally biased region" description="Basic and acidic residues" evidence="4">
    <location>
        <begin position="829"/>
        <end position="881"/>
    </location>
</feature>
<dbReference type="Pfam" id="PF04869">
    <property type="entry name" value="Uso1_p115_head"/>
    <property type="match status" value="1"/>
</dbReference>
<dbReference type="GO" id="GO:0006888">
    <property type="term" value="P:endoplasmic reticulum to Golgi vesicle-mediated transport"/>
    <property type="evidence" value="ECO:0007669"/>
    <property type="project" value="TreeGrafter"/>
</dbReference>
<evidence type="ECO:0000256" key="1">
    <source>
        <dbReference type="ARBA" id="ARBA00004555"/>
    </source>
</evidence>
<dbReference type="GO" id="GO:0048280">
    <property type="term" value="P:vesicle fusion with Golgi apparatus"/>
    <property type="evidence" value="ECO:0007669"/>
    <property type="project" value="InterPro"/>
</dbReference>
<keyword evidence="2" id="KW-0333">Golgi apparatus</keyword>
<feature type="region of interest" description="Disordered" evidence="4">
    <location>
        <begin position="814"/>
        <end position="881"/>
    </location>
</feature>
<dbReference type="GO" id="GO:0006886">
    <property type="term" value="P:intracellular protein transport"/>
    <property type="evidence" value="ECO:0007669"/>
    <property type="project" value="InterPro"/>
</dbReference>
<feature type="compositionally biased region" description="Acidic residues" evidence="4">
    <location>
        <begin position="1020"/>
        <end position="1040"/>
    </location>
</feature>
<accession>A0A9P7ZSX2</accession>
<dbReference type="GO" id="GO:0005783">
    <property type="term" value="C:endoplasmic reticulum"/>
    <property type="evidence" value="ECO:0007669"/>
    <property type="project" value="TreeGrafter"/>
</dbReference>
<dbReference type="GO" id="GO:0000139">
    <property type="term" value="C:Golgi membrane"/>
    <property type="evidence" value="ECO:0007669"/>
    <property type="project" value="InterPro"/>
</dbReference>
<dbReference type="GO" id="GO:0012507">
    <property type="term" value="C:ER to Golgi transport vesicle membrane"/>
    <property type="evidence" value="ECO:0007669"/>
    <property type="project" value="TreeGrafter"/>
</dbReference>
<feature type="region of interest" description="Disordered" evidence="4">
    <location>
        <begin position="1013"/>
        <end position="1040"/>
    </location>
</feature>
<dbReference type="InterPro" id="IPR006953">
    <property type="entry name" value="Vesicle_Uso1_P115_head"/>
</dbReference>
<evidence type="ECO:0000313" key="7">
    <source>
        <dbReference type="Proteomes" id="UP000887229"/>
    </source>
</evidence>
<comment type="caution">
    <text evidence="6">The sequence shown here is derived from an EMBL/GenBank/DDBJ whole genome shotgun (WGS) entry which is preliminary data.</text>
</comment>
<dbReference type="PANTHER" id="PTHR10013:SF0">
    <property type="entry name" value="GENERAL VESICULAR TRANSPORT FACTOR P115"/>
    <property type="match status" value="1"/>
</dbReference>
<dbReference type="GO" id="GO:0005795">
    <property type="term" value="C:Golgi stack"/>
    <property type="evidence" value="ECO:0007669"/>
    <property type="project" value="TreeGrafter"/>
</dbReference>
<dbReference type="EMBL" id="MU251245">
    <property type="protein sequence ID" value="KAG9257665.1"/>
    <property type="molecule type" value="Genomic_DNA"/>
</dbReference>
<dbReference type="GeneID" id="70295585"/>
<dbReference type="SUPFAM" id="SSF48371">
    <property type="entry name" value="ARM repeat"/>
    <property type="match status" value="1"/>
</dbReference>
<dbReference type="Proteomes" id="UP000887229">
    <property type="component" value="Unassembled WGS sequence"/>
</dbReference>
<evidence type="ECO:0000256" key="3">
    <source>
        <dbReference type="ARBA" id="ARBA00023054"/>
    </source>
</evidence>
<protein>
    <submittedName>
        <fullName evidence="6">P115 like vesicle tethering protein</fullName>
    </submittedName>
</protein>
<organism evidence="6 7">
    <name type="scientific">Emericellopsis atlantica</name>
    <dbReference type="NCBI Taxonomy" id="2614577"/>
    <lineage>
        <taxon>Eukaryota</taxon>
        <taxon>Fungi</taxon>
        <taxon>Dikarya</taxon>
        <taxon>Ascomycota</taxon>
        <taxon>Pezizomycotina</taxon>
        <taxon>Sordariomycetes</taxon>
        <taxon>Hypocreomycetidae</taxon>
        <taxon>Hypocreales</taxon>
        <taxon>Bionectriaceae</taxon>
        <taxon>Emericellopsis</taxon>
    </lineage>
</organism>
<dbReference type="FunFam" id="1.25.10.10:FF:000296">
    <property type="entry name" value="Related to transport protein USO1"/>
    <property type="match status" value="1"/>
</dbReference>
<dbReference type="PANTHER" id="PTHR10013">
    <property type="entry name" value="GENERAL VESICULAR TRANSPORT FACTOR P115"/>
    <property type="match status" value="1"/>
</dbReference>
<reference evidence="6" key="1">
    <citation type="journal article" date="2021" name="IMA Fungus">
        <title>Genomic characterization of three marine fungi, including Emericellopsis atlantica sp. nov. with signatures of a generalist lifestyle and marine biomass degradation.</title>
        <authorList>
            <person name="Hagestad O.C."/>
            <person name="Hou L."/>
            <person name="Andersen J.H."/>
            <person name="Hansen E.H."/>
            <person name="Altermark B."/>
            <person name="Li C."/>
            <person name="Kuhnert E."/>
            <person name="Cox R.J."/>
            <person name="Crous P.W."/>
            <person name="Spatafora J.W."/>
            <person name="Lail K."/>
            <person name="Amirebrahimi M."/>
            <person name="Lipzen A."/>
            <person name="Pangilinan J."/>
            <person name="Andreopoulos W."/>
            <person name="Hayes R.D."/>
            <person name="Ng V."/>
            <person name="Grigoriev I.V."/>
            <person name="Jackson S.A."/>
            <person name="Sutton T.D.S."/>
            <person name="Dobson A.D.W."/>
            <person name="Rama T."/>
        </authorList>
    </citation>
    <scope>NUCLEOTIDE SEQUENCE</scope>
    <source>
        <strain evidence="6">TS7</strain>
    </source>
</reference>
<dbReference type="AlphaFoldDB" id="A0A9P7ZSX2"/>
<gene>
    <name evidence="6" type="ORF">F5Z01DRAFT_671256</name>
</gene>
<dbReference type="InterPro" id="IPR011989">
    <property type="entry name" value="ARM-like"/>
</dbReference>
<dbReference type="RefSeq" id="XP_046121589.1">
    <property type="nucleotide sequence ID" value="XM_046264682.1"/>
</dbReference>
<evidence type="ECO:0000256" key="4">
    <source>
        <dbReference type="SAM" id="MobiDB-lite"/>
    </source>
</evidence>